<dbReference type="InterPro" id="IPR031107">
    <property type="entry name" value="Small_HSP"/>
</dbReference>
<reference evidence="6" key="1">
    <citation type="submission" date="2022-11" db="EMBL/GenBank/DDBJ databases">
        <authorList>
            <person name="Scott C."/>
            <person name="Bruce N."/>
        </authorList>
    </citation>
    <scope>NUCLEOTIDE SEQUENCE</scope>
</reference>
<comment type="similarity">
    <text evidence="2 3">Belongs to the small heat shock protein (HSP20) family.</text>
</comment>
<dbReference type="InterPro" id="IPR002068">
    <property type="entry name" value="A-crystallin/Hsp20_dom"/>
</dbReference>
<feature type="region of interest" description="Disordered" evidence="4">
    <location>
        <begin position="1"/>
        <end position="60"/>
    </location>
</feature>
<evidence type="ECO:0000259" key="5">
    <source>
        <dbReference type="PROSITE" id="PS01031"/>
    </source>
</evidence>
<dbReference type="Gene3D" id="2.60.40.790">
    <property type="match status" value="1"/>
</dbReference>
<keyword evidence="1" id="KW-0346">Stress response</keyword>
<feature type="compositionally biased region" description="Basic and acidic residues" evidence="4">
    <location>
        <begin position="47"/>
        <end position="58"/>
    </location>
</feature>
<dbReference type="PANTHER" id="PTHR11527">
    <property type="entry name" value="HEAT-SHOCK PROTEIN 20 FAMILY MEMBER"/>
    <property type="match status" value="1"/>
</dbReference>
<protein>
    <recommendedName>
        <fullName evidence="5">SHSP domain-containing protein</fullName>
    </recommendedName>
</protein>
<dbReference type="InterPro" id="IPR008978">
    <property type="entry name" value="HSP20-like_chaperone"/>
</dbReference>
<comment type="caution">
    <text evidence="6">The sequence shown here is derived from an EMBL/GenBank/DDBJ whole genome shotgun (WGS) entry which is preliminary data.</text>
</comment>
<evidence type="ECO:0000313" key="7">
    <source>
        <dbReference type="Proteomes" id="UP000838763"/>
    </source>
</evidence>
<keyword evidence="7" id="KW-1185">Reference proteome</keyword>
<dbReference type="AlphaFoldDB" id="A0A9P1H4E2"/>
<proteinExistence type="inferred from homology"/>
<dbReference type="OrthoDB" id="5511210at2759"/>
<gene>
    <name evidence="6" type="ORF">PPNO1_LOCUS6197</name>
</gene>
<dbReference type="PROSITE" id="PS01031">
    <property type="entry name" value="SHSP"/>
    <property type="match status" value="1"/>
</dbReference>
<dbReference type="Proteomes" id="UP000838763">
    <property type="component" value="Unassembled WGS sequence"/>
</dbReference>
<evidence type="ECO:0000256" key="1">
    <source>
        <dbReference type="ARBA" id="ARBA00023016"/>
    </source>
</evidence>
<organism evidence="6 7">
    <name type="scientific">Parascedosporium putredinis</name>
    <dbReference type="NCBI Taxonomy" id="1442378"/>
    <lineage>
        <taxon>Eukaryota</taxon>
        <taxon>Fungi</taxon>
        <taxon>Dikarya</taxon>
        <taxon>Ascomycota</taxon>
        <taxon>Pezizomycotina</taxon>
        <taxon>Sordariomycetes</taxon>
        <taxon>Hypocreomycetidae</taxon>
        <taxon>Microascales</taxon>
        <taxon>Microascaceae</taxon>
        <taxon>Parascedosporium</taxon>
    </lineage>
</organism>
<sequence>MAWQAHIPGAFPNPNGASNEHPSYLPPPRLPLQSSSASCDPEEEGDDTMKDDPPEVPRRMASPRALPTVVHAAVTTTPITPIIEVVIVTPAEAATARSPTMAPTAAPITTDPLPSLPWRLRPSTMFQQFAHHPWAHNLREWLDAAGRGPRQADRESGEGSDSNFTPPLDIFENESGFVLHLALPGVKKEDINVNWNSDKSRLEITGIVHRPGDEEFQRGLVTSERRVGYFERFITLPPHGCESNDDVDGLGITAKVEDGILIIVVPKSEKEWTEVRKVDIE</sequence>
<dbReference type="CDD" id="cd06464">
    <property type="entry name" value="ACD_sHsps-like"/>
    <property type="match status" value="1"/>
</dbReference>
<dbReference type="EMBL" id="CALLCH030000015">
    <property type="protein sequence ID" value="CAI4216544.1"/>
    <property type="molecule type" value="Genomic_DNA"/>
</dbReference>
<evidence type="ECO:0000256" key="2">
    <source>
        <dbReference type="PROSITE-ProRule" id="PRU00285"/>
    </source>
</evidence>
<name>A0A9P1H4E2_9PEZI</name>
<evidence type="ECO:0000313" key="6">
    <source>
        <dbReference type="EMBL" id="CAI4216544.1"/>
    </source>
</evidence>
<dbReference type="SUPFAM" id="SSF49764">
    <property type="entry name" value="HSP20-like chaperones"/>
    <property type="match status" value="1"/>
</dbReference>
<evidence type="ECO:0000256" key="3">
    <source>
        <dbReference type="RuleBase" id="RU003616"/>
    </source>
</evidence>
<accession>A0A9P1H4E2</accession>
<feature type="region of interest" description="Disordered" evidence="4">
    <location>
        <begin position="146"/>
        <end position="166"/>
    </location>
</feature>
<evidence type="ECO:0000256" key="4">
    <source>
        <dbReference type="SAM" id="MobiDB-lite"/>
    </source>
</evidence>
<feature type="domain" description="SHSP" evidence="5">
    <location>
        <begin position="159"/>
        <end position="281"/>
    </location>
</feature>
<dbReference type="Pfam" id="PF00011">
    <property type="entry name" value="HSP20"/>
    <property type="match status" value="1"/>
</dbReference>